<evidence type="ECO:0000313" key="6">
    <source>
        <dbReference type="EMBL" id="WAJ69815.1"/>
    </source>
</evidence>
<dbReference type="GO" id="GO:0051301">
    <property type="term" value="P:cell division"/>
    <property type="evidence" value="ECO:0007669"/>
    <property type="project" value="UniProtKB-KW"/>
</dbReference>
<keyword evidence="7" id="KW-1185">Reference proteome</keyword>
<comment type="function">
    <text evidence="5">Cell division factor that enhances FtsZ-ring assembly. Directly interacts with FtsZ and promotes bundling of FtsZ protofilaments, with a reduction in FtsZ GTPase activity.</text>
</comment>
<dbReference type="EMBL" id="CP109965">
    <property type="protein sequence ID" value="WAJ69815.1"/>
    <property type="molecule type" value="Genomic_DNA"/>
</dbReference>
<reference evidence="6" key="1">
    <citation type="submission" date="2022-10" db="EMBL/GenBank/DDBJ databases">
        <title>Catenovulum adriacola sp. nov. isolated in the Harbour of Susak.</title>
        <authorList>
            <person name="Schoch T."/>
            <person name="Reich S.J."/>
            <person name="Stoeferle S."/>
            <person name="Flaiz M."/>
            <person name="Kazda M."/>
            <person name="Riedel C.U."/>
            <person name="Duerre P."/>
        </authorList>
    </citation>
    <scope>NUCLEOTIDE SEQUENCE</scope>
    <source>
        <strain evidence="6">TS8</strain>
    </source>
</reference>
<dbReference type="InterPro" id="IPR036268">
    <property type="entry name" value="ZapD_sf"/>
</dbReference>
<name>A0ABY7AJR4_9ALTE</name>
<proteinExistence type="inferred from homology"/>
<keyword evidence="1 5" id="KW-0963">Cytoplasm</keyword>
<protein>
    <recommendedName>
        <fullName evidence="5">Cell division protein ZapD</fullName>
    </recommendedName>
    <alternativeName>
        <fullName evidence="5">Z ring-associated protein D</fullName>
    </alternativeName>
</protein>
<evidence type="ECO:0000256" key="2">
    <source>
        <dbReference type="ARBA" id="ARBA00022618"/>
    </source>
</evidence>
<comment type="similarity">
    <text evidence="5">Belongs to the ZapD family.</text>
</comment>
<dbReference type="HAMAP" id="MF_01092">
    <property type="entry name" value="ZapD"/>
    <property type="match status" value="1"/>
</dbReference>
<comment type="subunit">
    <text evidence="5">Interacts with FtsZ.</text>
</comment>
<dbReference type="Gene3D" id="1.10.3900.10">
    <property type="entry name" value="YacF-like"/>
    <property type="match status" value="1"/>
</dbReference>
<dbReference type="NCBIfam" id="NF003656">
    <property type="entry name" value="PRK05287.1-4"/>
    <property type="match status" value="1"/>
</dbReference>
<keyword evidence="4 5" id="KW-0131">Cell cycle</keyword>
<evidence type="ECO:0000256" key="3">
    <source>
        <dbReference type="ARBA" id="ARBA00023210"/>
    </source>
</evidence>
<dbReference type="PANTHER" id="PTHR39455">
    <property type="entry name" value="CELL DIVISION PROTEIN ZAPD"/>
    <property type="match status" value="1"/>
</dbReference>
<dbReference type="SUPFAM" id="SSF160950">
    <property type="entry name" value="YacF-like"/>
    <property type="match status" value="1"/>
</dbReference>
<evidence type="ECO:0000256" key="4">
    <source>
        <dbReference type="ARBA" id="ARBA00023306"/>
    </source>
</evidence>
<dbReference type="RefSeq" id="WP_268074104.1">
    <property type="nucleotide sequence ID" value="NZ_CP109965.1"/>
</dbReference>
<keyword evidence="2 5" id="KW-0132">Cell division</keyword>
<dbReference type="Proteomes" id="UP001163726">
    <property type="component" value="Chromosome"/>
</dbReference>
<keyword evidence="3 5" id="KW-0717">Septation</keyword>
<evidence type="ECO:0000313" key="7">
    <source>
        <dbReference type="Proteomes" id="UP001163726"/>
    </source>
</evidence>
<comment type="subcellular location">
    <subcellularLocation>
        <location evidence="5">Cytoplasm</location>
    </subcellularLocation>
    <text evidence="5">Localizes to mid-cell in an FtsZ-dependent manner.</text>
</comment>
<dbReference type="InterPro" id="IPR027462">
    <property type="entry name" value="ZapD_C"/>
</dbReference>
<dbReference type="PANTHER" id="PTHR39455:SF1">
    <property type="entry name" value="CELL DIVISION PROTEIN ZAPD"/>
    <property type="match status" value="1"/>
</dbReference>
<dbReference type="Gene3D" id="2.60.440.10">
    <property type="entry name" value="YacF-like domains"/>
    <property type="match status" value="1"/>
</dbReference>
<sequence length="248" mass="28628">MTDILYEFPLNEKIRTYLRIENLLARLTYQLGDTTPWASLDFLSGLFAIVDIIERGDLKSDLLKDLEKHEKQLVAWSQHPSINNSALQDLLETVVQLSGKLTSANKLGQKLRDDKFLSSLKQRFSIPGGSCCFDLPHLHQWQHQDADIIVADQQRWLKELDILKTIIELDLKMIRERGQFTPILAENGLYTDTVENVELLQIKMPVESYYYPMVSGHKSRFSIRFMENSREHVKSACQQQVSFLLSAC</sequence>
<gene>
    <name evidence="5 6" type="primary">zapD</name>
    <name evidence="6" type="ORF">OLW01_11730</name>
</gene>
<organism evidence="6 7">
    <name type="scientific">Catenovulum adriaticum</name>
    <dbReference type="NCBI Taxonomy" id="2984846"/>
    <lineage>
        <taxon>Bacteria</taxon>
        <taxon>Pseudomonadati</taxon>
        <taxon>Pseudomonadota</taxon>
        <taxon>Gammaproteobacteria</taxon>
        <taxon>Alteromonadales</taxon>
        <taxon>Alteromonadaceae</taxon>
        <taxon>Catenovulum</taxon>
    </lineage>
</organism>
<dbReference type="Pfam" id="PF07072">
    <property type="entry name" value="ZapD"/>
    <property type="match status" value="1"/>
</dbReference>
<evidence type="ECO:0000256" key="1">
    <source>
        <dbReference type="ARBA" id="ARBA00022490"/>
    </source>
</evidence>
<accession>A0ABY7AJR4</accession>
<dbReference type="InterPro" id="IPR009777">
    <property type="entry name" value="ZapD"/>
</dbReference>
<evidence type="ECO:0000256" key="5">
    <source>
        <dbReference type="HAMAP-Rule" id="MF_01092"/>
    </source>
</evidence>
<dbReference type="NCBIfam" id="NF003655">
    <property type="entry name" value="PRK05287.1-3"/>
    <property type="match status" value="1"/>
</dbReference>